<protein>
    <submittedName>
        <fullName evidence="9">Uncharacterized protein LOC108676934</fullName>
    </submittedName>
</protein>
<keyword evidence="8" id="KW-1185">Reference proteome</keyword>
<comment type="similarity">
    <text evidence="2">Belongs to the TUBGCP family.</text>
</comment>
<feature type="compositionally biased region" description="Polar residues" evidence="6">
    <location>
        <begin position="155"/>
        <end position="166"/>
    </location>
</feature>
<evidence type="ECO:0000259" key="7">
    <source>
        <dbReference type="Pfam" id="PF04130"/>
    </source>
</evidence>
<gene>
    <name evidence="9" type="primary">LOC108676934</name>
</gene>
<dbReference type="GeneID" id="108676934"/>
<evidence type="ECO:0000256" key="1">
    <source>
        <dbReference type="ARBA" id="ARBA00004245"/>
    </source>
</evidence>
<evidence type="ECO:0000256" key="5">
    <source>
        <dbReference type="ARBA" id="ARBA00023212"/>
    </source>
</evidence>
<keyword evidence="3" id="KW-0963">Cytoplasm</keyword>
<feature type="domain" description="Gamma tubulin complex component C-terminal" evidence="7">
    <location>
        <begin position="3"/>
        <end position="140"/>
    </location>
</feature>
<keyword evidence="5" id="KW-0206">Cytoskeleton</keyword>
<keyword evidence="4" id="KW-0493">Microtubule</keyword>
<dbReference type="Pfam" id="PF04130">
    <property type="entry name" value="GCP_C_terminal"/>
    <property type="match status" value="1"/>
</dbReference>
<dbReference type="InterPro" id="IPR040457">
    <property type="entry name" value="GCP_C"/>
</dbReference>
<name>A0A8B7P657_HYAAZ</name>
<comment type="subcellular location">
    <subcellularLocation>
        <location evidence="1">Cytoplasm</location>
        <location evidence="1">Cytoskeleton</location>
    </subcellularLocation>
</comment>
<reference evidence="9" key="1">
    <citation type="submission" date="2025-08" db="UniProtKB">
        <authorList>
            <consortium name="RefSeq"/>
        </authorList>
    </citation>
    <scope>IDENTIFICATION</scope>
    <source>
        <tissue evidence="9">Whole organism</tissue>
    </source>
</reference>
<evidence type="ECO:0000313" key="9">
    <source>
        <dbReference type="RefSeq" id="XP_018020581.1"/>
    </source>
</evidence>
<evidence type="ECO:0000256" key="4">
    <source>
        <dbReference type="ARBA" id="ARBA00022701"/>
    </source>
</evidence>
<dbReference type="GO" id="GO:0043015">
    <property type="term" value="F:gamma-tubulin binding"/>
    <property type="evidence" value="ECO:0007669"/>
    <property type="project" value="InterPro"/>
</dbReference>
<feature type="region of interest" description="Disordered" evidence="6">
    <location>
        <begin position="146"/>
        <end position="166"/>
    </location>
</feature>
<dbReference type="GO" id="GO:0005874">
    <property type="term" value="C:microtubule"/>
    <property type="evidence" value="ECO:0007669"/>
    <property type="project" value="UniProtKB-KW"/>
</dbReference>
<dbReference type="RefSeq" id="XP_018020581.1">
    <property type="nucleotide sequence ID" value="XM_018165092.2"/>
</dbReference>
<dbReference type="Proteomes" id="UP000694843">
    <property type="component" value="Unplaced"/>
</dbReference>
<evidence type="ECO:0000256" key="6">
    <source>
        <dbReference type="SAM" id="MobiDB-lite"/>
    </source>
</evidence>
<accession>A0A8B7P657</accession>
<evidence type="ECO:0000313" key="8">
    <source>
        <dbReference type="Proteomes" id="UP000694843"/>
    </source>
</evidence>
<evidence type="ECO:0000256" key="3">
    <source>
        <dbReference type="ARBA" id="ARBA00022490"/>
    </source>
</evidence>
<dbReference type="AlphaFoldDB" id="A0A8B7P657"/>
<sequence length="166" mass="17936">MITFLQADVLESSQCDLVTSVRDCRDYEQLQCLVASSLASLSSRCFLNHRLVSKCLSLLFSLCHRLCDLLSDASVANSAAVGAARGAAGGAASGAALQELSSELSSCCSRLFLVLSSMQQLPGQHHTASLLDRLDYNLHYRREQQQRGIAEDSSEASTSLYSNIQT</sequence>
<evidence type="ECO:0000256" key="2">
    <source>
        <dbReference type="ARBA" id="ARBA00010337"/>
    </source>
</evidence>
<dbReference type="Gene3D" id="1.20.120.1900">
    <property type="entry name" value="Gamma-tubulin complex, C-terminal domain"/>
    <property type="match status" value="1"/>
</dbReference>
<proteinExistence type="inferred from homology"/>
<dbReference type="InterPro" id="IPR042241">
    <property type="entry name" value="GCP_C_sf"/>
</dbReference>
<dbReference type="KEGG" id="hazt:108676934"/>
<organism evidence="8 9">
    <name type="scientific">Hyalella azteca</name>
    <name type="common">Amphipod</name>
    <dbReference type="NCBI Taxonomy" id="294128"/>
    <lineage>
        <taxon>Eukaryota</taxon>
        <taxon>Metazoa</taxon>
        <taxon>Ecdysozoa</taxon>
        <taxon>Arthropoda</taxon>
        <taxon>Crustacea</taxon>
        <taxon>Multicrustacea</taxon>
        <taxon>Malacostraca</taxon>
        <taxon>Eumalacostraca</taxon>
        <taxon>Peracarida</taxon>
        <taxon>Amphipoda</taxon>
        <taxon>Senticaudata</taxon>
        <taxon>Talitrida</taxon>
        <taxon>Talitroidea</taxon>
        <taxon>Hyalellidae</taxon>
        <taxon>Hyalella</taxon>
    </lineage>
</organism>